<comment type="subunit">
    <text evidence="9">Homodimer, forms a heterotetramer with a Cas1 homodimer.</text>
</comment>
<dbReference type="AlphaFoldDB" id="A0A401UGS2"/>
<dbReference type="HAMAP" id="MF_01471">
    <property type="entry name" value="Cas2"/>
    <property type="match status" value="1"/>
</dbReference>
<dbReference type="GO" id="GO:0051607">
    <property type="term" value="P:defense response to virus"/>
    <property type="evidence" value="ECO:0007669"/>
    <property type="project" value="UniProtKB-UniRule"/>
</dbReference>
<dbReference type="RefSeq" id="WP_124997500.1">
    <property type="nucleotide sequence ID" value="NZ_BHYK01000002.1"/>
</dbReference>
<keyword evidence="8 9" id="KW-0051">Antiviral defense</keyword>
<keyword evidence="6 9" id="KW-0378">Hydrolase</keyword>
<dbReference type="Pfam" id="PF09827">
    <property type="entry name" value="CRISPR_Cas2"/>
    <property type="match status" value="1"/>
</dbReference>
<dbReference type="PIRSF" id="PIRSF032582">
    <property type="entry name" value="Cas2"/>
    <property type="match status" value="1"/>
</dbReference>
<keyword evidence="3 9" id="KW-0540">Nuclease</keyword>
<organism evidence="11 12">
    <name type="scientific">Clostridium tagluense</name>
    <dbReference type="NCBI Taxonomy" id="360422"/>
    <lineage>
        <taxon>Bacteria</taxon>
        <taxon>Bacillati</taxon>
        <taxon>Bacillota</taxon>
        <taxon>Clostridia</taxon>
        <taxon>Eubacteriales</taxon>
        <taxon>Clostridiaceae</taxon>
        <taxon>Clostridium</taxon>
    </lineage>
</organism>
<comment type="caution">
    <text evidence="11">The sequence shown here is derived from an EMBL/GenBank/DDBJ whole genome shotgun (WGS) entry which is preliminary data.</text>
</comment>
<dbReference type="InterPro" id="IPR019199">
    <property type="entry name" value="Virulence_VapD/CRISPR_Cas2"/>
</dbReference>
<feature type="binding site" evidence="9">
    <location>
        <position position="8"/>
    </location>
    <ligand>
        <name>Mg(2+)</name>
        <dbReference type="ChEBI" id="CHEBI:18420"/>
        <note>catalytic</note>
    </ligand>
</feature>
<keyword evidence="7 9" id="KW-0460">Magnesium</keyword>
<evidence type="ECO:0000256" key="10">
    <source>
        <dbReference type="PIRNR" id="PIRNR032582"/>
    </source>
</evidence>
<comment type="cofactor">
    <cofactor evidence="1 9">
        <name>Mg(2+)</name>
        <dbReference type="ChEBI" id="CHEBI:18420"/>
    </cofactor>
</comment>
<dbReference type="GO" id="GO:0046872">
    <property type="term" value="F:metal ion binding"/>
    <property type="evidence" value="ECO:0007669"/>
    <property type="project" value="UniProtKB-UniRule"/>
</dbReference>
<dbReference type="PANTHER" id="PTHR34405:SF3">
    <property type="entry name" value="CRISPR-ASSOCIATED ENDORIBONUCLEASE CAS2 3"/>
    <property type="match status" value="1"/>
</dbReference>
<dbReference type="Gene3D" id="3.30.70.240">
    <property type="match status" value="1"/>
</dbReference>
<accession>A0A401UGS2</accession>
<keyword evidence="5 9" id="KW-0255">Endonuclease</keyword>
<evidence type="ECO:0000256" key="1">
    <source>
        <dbReference type="ARBA" id="ARBA00001946"/>
    </source>
</evidence>
<dbReference type="GO" id="GO:0016787">
    <property type="term" value="F:hydrolase activity"/>
    <property type="evidence" value="ECO:0007669"/>
    <property type="project" value="UniProtKB-KW"/>
</dbReference>
<evidence type="ECO:0000313" key="11">
    <source>
        <dbReference type="EMBL" id="GCD08745.1"/>
    </source>
</evidence>
<comment type="similarity">
    <text evidence="2 9 10">Belongs to the CRISPR-associated endoribonuclease Cas2 protein family.</text>
</comment>
<dbReference type="InterPro" id="IPR021127">
    <property type="entry name" value="CRISPR_associated_Cas2"/>
</dbReference>
<evidence type="ECO:0000256" key="4">
    <source>
        <dbReference type="ARBA" id="ARBA00022723"/>
    </source>
</evidence>
<sequence>MIYLVSYDIVNDKKRTRLHKMLKNYGARNQYSVFECDLDGKKYVELEYKIKKIKIELGDSIMVYPICSSCESKIIRKGIFAPIDVKNMIY</sequence>
<dbReference type="EMBL" id="BHYK01000002">
    <property type="protein sequence ID" value="GCD08745.1"/>
    <property type="molecule type" value="Genomic_DNA"/>
</dbReference>
<evidence type="ECO:0000313" key="12">
    <source>
        <dbReference type="Proteomes" id="UP000287872"/>
    </source>
</evidence>
<keyword evidence="12" id="KW-1185">Reference proteome</keyword>
<dbReference type="NCBIfam" id="TIGR01573">
    <property type="entry name" value="cas2"/>
    <property type="match status" value="1"/>
</dbReference>
<evidence type="ECO:0000256" key="9">
    <source>
        <dbReference type="HAMAP-Rule" id="MF_01471"/>
    </source>
</evidence>
<dbReference type="PANTHER" id="PTHR34405">
    <property type="entry name" value="CRISPR-ASSOCIATED ENDORIBONUCLEASE CAS2"/>
    <property type="match status" value="1"/>
</dbReference>
<proteinExistence type="inferred from homology"/>
<dbReference type="GO" id="GO:0004521">
    <property type="term" value="F:RNA endonuclease activity"/>
    <property type="evidence" value="ECO:0007669"/>
    <property type="project" value="UniProtKB-UniRule"/>
</dbReference>
<dbReference type="CDD" id="cd09725">
    <property type="entry name" value="Cas2_I_II_III"/>
    <property type="match status" value="1"/>
</dbReference>
<evidence type="ECO:0000256" key="8">
    <source>
        <dbReference type="ARBA" id="ARBA00023118"/>
    </source>
</evidence>
<evidence type="ECO:0000256" key="6">
    <source>
        <dbReference type="ARBA" id="ARBA00022801"/>
    </source>
</evidence>
<comment type="function">
    <text evidence="9">CRISPR (clustered regularly interspaced short palindromic repeat), is an adaptive immune system that provides protection against mobile genetic elements (viruses, transposable elements and conjugative plasmids). CRISPR clusters contain sequences complementary to antecedent mobile elements and target invading nucleic acids. CRISPR clusters are transcribed and processed into CRISPR RNA (crRNA). Functions as a ssRNA-specific endoribonuclease. Involved in the integration of spacer DNA into the CRISPR cassette.</text>
</comment>
<evidence type="ECO:0000256" key="5">
    <source>
        <dbReference type="ARBA" id="ARBA00022759"/>
    </source>
</evidence>
<evidence type="ECO:0000256" key="7">
    <source>
        <dbReference type="ARBA" id="ARBA00022842"/>
    </source>
</evidence>
<dbReference type="GO" id="GO:0043571">
    <property type="term" value="P:maintenance of CRISPR repeat elements"/>
    <property type="evidence" value="ECO:0007669"/>
    <property type="project" value="UniProtKB-UniRule"/>
</dbReference>
<dbReference type="OrthoDB" id="9798176at2"/>
<gene>
    <name evidence="11" type="primary">cas2-1</name>
    <name evidence="9" type="synonym">cas2</name>
    <name evidence="11" type="ORF">Ctaglu_03680</name>
</gene>
<evidence type="ECO:0000256" key="2">
    <source>
        <dbReference type="ARBA" id="ARBA00009959"/>
    </source>
</evidence>
<dbReference type="SUPFAM" id="SSF143430">
    <property type="entry name" value="TTP0101/SSO1404-like"/>
    <property type="match status" value="1"/>
</dbReference>
<keyword evidence="4 9" id="KW-0479">Metal-binding</keyword>
<evidence type="ECO:0000256" key="3">
    <source>
        <dbReference type="ARBA" id="ARBA00022722"/>
    </source>
</evidence>
<name>A0A401UGS2_9CLOT</name>
<dbReference type="Proteomes" id="UP000287872">
    <property type="component" value="Unassembled WGS sequence"/>
</dbReference>
<dbReference type="EC" id="3.1.-.-" evidence="9"/>
<reference evidence="11 12" key="1">
    <citation type="submission" date="2018-11" db="EMBL/GenBank/DDBJ databases">
        <title>Genome sequencing and assembly of Clostridium tagluense strain A121.</title>
        <authorList>
            <person name="Murakami T."/>
            <person name="Segawa T."/>
            <person name="Shcherbakova V.A."/>
            <person name="Mori H."/>
            <person name="Yoshimura Y."/>
        </authorList>
    </citation>
    <scope>NUCLEOTIDE SEQUENCE [LARGE SCALE GENOMIC DNA]</scope>
    <source>
        <strain evidence="11 12">A121</strain>
    </source>
</reference>
<protein>
    <recommendedName>
        <fullName evidence="9">CRISPR-associated endoribonuclease Cas2</fullName>
        <ecNumber evidence="9">3.1.-.-</ecNumber>
    </recommendedName>
</protein>